<dbReference type="EMBL" id="VNHU01000007">
    <property type="protein sequence ID" value="TYP72277.1"/>
    <property type="molecule type" value="Genomic_DNA"/>
</dbReference>
<dbReference type="AlphaFoldDB" id="A0A5S5BYZ6"/>
<comment type="caution">
    <text evidence="2">The sequence shown here is derived from an EMBL/GenBank/DDBJ whole genome shotgun (WGS) entry which is preliminary data.</text>
</comment>
<feature type="transmembrane region" description="Helical" evidence="1">
    <location>
        <begin position="199"/>
        <end position="220"/>
    </location>
</feature>
<organism evidence="2 3">
    <name type="scientific">Aquimarina intermedia</name>
    <dbReference type="NCBI Taxonomy" id="350814"/>
    <lineage>
        <taxon>Bacteria</taxon>
        <taxon>Pseudomonadati</taxon>
        <taxon>Bacteroidota</taxon>
        <taxon>Flavobacteriia</taxon>
        <taxon>Flavobacteriales</taxon>
        <taxon>Flavobacteriaceae</taxon>
        <taxon>Aquimarina</taxon>
    </lineage>
</organism>
<gene>
    <name evidence="2" type="ORF">BD809_107162</name>
</gene>
<sequence>MRKKLQSLLYPLFLFLSLLTILAGVFSHDLVNYIKPITLLVLIGYYTIHVGKIDVFVIISILLILVTETYAHRNFLLFFEEITYLISLYYLVTTALLWKSLRKLKLTFKNVLSLQLVVTMSLILYLFYAVTNLILPKISLYQWHLLGVIISFTIFLGVSYYIYLNSKAVVSHAIMVAASCFLIVNILTTLNELYVYVEVFYLIIILLQLLGQFFLIRFFITQDQLQPNTDDFIF</sequence>
<feature type="transmembrane region" description="Helical" evidence="1">
    <location>
        <begin position="43"/>
        <end position="66"/>
    </location>
</feature>
<dbReference type="OrthoDB" id="1162062at2"/>
<evidence type="ECO:0000313" key="3">
    <source>
        <dbReference type="Proteomes" id="UP000324376"/>
    </source>
</evidence>
<name>A0A5S5BYZ6_9FLAO</name>
<evidence type="ECO:0000313" key="2">
    <source>
        <dbReference type="EMBL" id="TYP72277.1"/>
    </source>
</evidence>
<dbReference type="Proteomes" id="UP000324376">
    <property type="component" value="Unassembled WGS sequence"/>
</dbReference>
<keyword evidence="1" id="KW-1133">Transmembrane helix</keyword>
<feature type="transmembrane region" description="Helical" evidence="1">
    <location>
        <begin position="112"/>
        <end position="131"/>
    </location>
</feature>
<feature type="transmembrane region" description="Helical" evidence="1">
    <location>
        <begin position="169"/>
        <end position="187"/>
    </location>
</feature>
<keyword evidence="3" id="KW-1185">Reference proteome</keyword>
<keyword evidence="1" id="KW-0472">Membrane</keyword>
<dbReference type="RefSeq" id="WP_148783151.1">
    <property type="nucleotide sequence ID" value="NZ_VNHU01000007.1"/>
</dbReference>
<reference evidence="2 3" key="1">
    <citation type="submission" date="2019-07" db="EMBL/GenBank/DDBJ databases">
        <title>Genomic Encyclopedia of Archaeal and Bacterial Type Strains, Phase II (KMG-II): from individual species to whole genera.</title>
        <authorList>
            <person name="Goeker M."/>
        </authorList>
    </citation>
    <scope>NUCLEOTIDE SEQUENCE [LARGE SCALE GENOMIC DNA]</scope>
    <source>
        <strain evidence="2 3">DSM 17527</strain>
    </source>
</reference>
<feature type="transmembrane region" description="Helical" evidence="1">
    <location>
        <begin position="143"/>
        <end position="163"/>
    </location>
</feature>
<protein>
    <recommendedName>
        <fullName evidence="4">YhhN-like protein</fullName>
    </recommendedName>
</protein>
<evidence type="ECO:0000256" key="1">
    <source>
        <dbReference type="SAM" id="Phobius"/>
    </source>
</evidence>
<keyword evidence="1" id="KW-0812">Transmembrane</keyword>
<feature type="transmembrane region" description="Helical" evidence="1">
    <location>
        <begin position="75"/>
        <end position="92"/>
    </location>
</feature>
<accession>A0A5S5BYZ6</accession>
<evidence type="ECO:0008006" key="4">
    <source>
        <dbReference type="Google" id="ProtNLM"/>
    </source>
</evidence>
<proteinExistence type="predicted"/>